<accession>A0A9J6C1E8</accession>
<dbReference type="AlphaFoldDB" id="A0A9J6C1E8"/>
<dbReference type="EMBL" id="JADBJN010000002">
    <property type="protein sequence ID" value="KAG5675842.1"/>
    <property type="molecule type" value="Genomic_DNA"/>
</dbReference>
<proteinExistence type="predicted"/>
<feature type="signal peptide" evidence="2">
    <location>
        <begin position="1"/>
        <end position="18"/>
    </location>
</feature>
<keyword evidence="2" id="KW-0732">Signal</keyword>
<reference evidence="3" key="1">
    <citation type="submission" date="2021-03" db="EMBL/GenBank/DDBJ databases">
        <title>Chromosome level genome of the anhydrobiotic midge Polypedilum vanderplanki.</title>
        <authorList>
            <person name="Yoshida Y."/>
            <person name="Kikawada T."/>
            <person name="Gusev O."/>
        </authorList>
    </citation>
    <scope>NUCLEOTIDE SEQUENCE</scope>
    <source>
        <strain evidence="3">NIAS01</strain>
        <tissue evidence="3">Whole body or cell culture</tissue>
    </source>
</reference>
<gene>
    <name evidence="3" type="ORF">PVAND_005712</name>
</gene>
<dbReference type="Proteomes" id="UP001107558">
    <property type="component" value="Chromosome 2"/>
</dbReference>
<dbReference type="OrthoDB" id="7790568at2759"/>
<comment type="caution">
    <text evidence="3">The sequence shown here is derived from an EMBL/GenBank/DDBJ whole genome shotgun (WGS) entry which is preliminary data.</text>
</comment>
<evidence type="ECO:0000313" key="3">
    <source>
        <dbReference type="EMBL" id="KAG5675842.1"/>
    </source>
</evidence>
<sequence length="300" mass="33592">MFSSLVIISFALMASVLSKENNEPLTESVKTDAKTFYDQRQTGKYNVHVNIKDVQFFSLSDSLGNIGGDYDYGDYGSYDLPETDSDYDSSHLTVNPIFAFLGSKPTAKPTTTSTSTTIKTSTSEKSPSTETVFNATEADEQNTTLEVVTVKQELETTVKQQSESVAITTTTVATKPALKPLKVNDSIEYEEIPVEVQYYRANHPKLPLASLLQQQQQHHGNKRFRRPSVQILDGRNNNHNVKIIENDHFQQPATIKICGHGEFRDNYGRCRLKSKAHGRNRVPGLRRVFNVLSSLLPKSK</sequence>
<evidence type="ECO:0000256" key="2">
    <source>
        <dbReference type="SAM" id="SignalP"/>
    </source>
</evidence>
<protein>
    <submittedName>
        <fullName evidence="3">Uncharacterized protein</fullName>
    </submittedName>
</protein>
<organism evidence="3 4">
    <name type="scientific">Polypedilum vanderplanki</name>
    <name type="common">Sleeping chironomid midge</name>
    <dbReference type="NCBI Taxonomy" id="319348"/>
    <lineage>
        <taxon>Eukaryota</taxon>
        <taxon>Metazoa</taxon>
        <taxon>Ecdysozoa</taxon>
        <taxon>Arthropoda</taxon>
        <taxon>Hexapoda</taxon>
        <taxon>Insecta</taxon>
        <taxon>Pterygota</taxon>
        <taxon>Neoptera</taxon>
        <taxon>Endopterygota</taxon>
        <taxon>Diptera</taxon>
        <taxon>Nematocera</taxon>
        <taxon>Chironomoidea</taxon>
        <taxon>Chironomidae</taxon>
        <taxon>Chironominae</taxon>
        <taxon>Polypedilum</taxon>
        <taxon>Polypedilum</taxon>
    </lineage>
</organism>
<feature type="chain" id="PRO_5039892107" evidence="2">
    <location>
        <begin position="19"/>
        <end position="300"/>
    </location>
</feature>
<evidence type="ECO:0000313" key="4">
    <source>
        <dbReference type="Proteomes" id="UP001107558"/>
    </source>
</evidence>
<keyword evidence="4" id="KW-1185">Reference proteome</keyword>
<evidence type="ECO:0000256" key="1">
    <source>
        <dbReference type="SAM" id="MobiDB-lite"/>
    </source>
</evidence>
<name>A0A9J6C1E8_POLVA</name>
<feature type="region of interest" description="Disordered" evidence="1">
    <location>
        <begin position="108"/>
        <end position="130"/>
    </location>
</feature>